<protein>
    <submittedName>
        <fullName evidence="2">Putative secreted protein</fullName>
    </submittedName>
</protein>
<proteinExistence type="predicted"/>
<keyword evidence="1" id="KW-0732">Signal</keyword>
<evidence type="ECO:0000256" key="1">
    <source>
        <dbReference type="SAM" id="SignalP"/>
    </source>
</evidence>
<reference evidence="2" key="1">
    <citation type="submission" date="2019-12" db="EMBL/GenBank/DDBJ databases">
        <title>An insight into the sialome of adult female Ixodes ricinus ticks feeding for 6 days.</title>
        <authorList>
            <person name="Perner J."/>
            <person name="Ribeiro J.M.C."/>
        </authorList>
    </citation>
    <scope>NUCLEOTIDE SEQUENCE</scope>
    <source>
        <strain evidence="2">Semi-engorged</strain>
        <tissue evidence="2">Salivary glands</tissue>
    </source>
</reference>
<organism evidence="2">
    <name type="scientific">Ixodes ricinus</name>
    <name type="common">Common tick</name>
    <name type="synonym">Acarus ricinus</name>
    <dbReference type="NCBI Taxonomy" id="34613"/>
    <lineage>
        <taxon>Eukaryota</taxon>
        <taxon>Metazoa</taxon>
        <taxon>Ecdysozoa</taxon>
        <taxon>Arthropoda</taxon>
        <taxon>Chelicerata</taxon>
        <taxon>Arachnida</taxon>
        <taxon>Acari</taxon>
        <taxon>Parasitiformes</taxon>
        <taxon>Ixodida</taxon>
        <taxon>Ixodoidea</taxon>
        <taxon>Ixodidae</taxon>
        <taxon>Ixodinae</taxon>
        <taxon>Ixodes</taxon>
    </lineage>
</organism>
<sequence>MGDGLPLVLELRKLLVGLLPVLLKASAEGFVVECIVVVFFDFCREKFVLLVQWAQTSRIFFESQQRF</sequence>
<evidence type="ECO:0000313" key="2">
    <source>
        <dbReference type="EMBL" id="MXU82295.1"/>
    </source>
</evidence>
<dbReference type="EMBL" id="GIFC01000212">
    <property type="protein sequence ID" value="MXU82295.1"/>
    <property type="molecule type" value="Transcribed_RNA"/>
</dbReference>
<name>A0A6B0U1J2_IXORI</name>
<dbReference type="AlphaFoldDB" id="A0A6B0U1J2"/>
<feature type="signal peptide" evidence="1">
    <location>
        <begin position="1"/>
        <end position="29"/>
    </location>
</feature>
<accession>A0A6B0U1J2</accession>
<feature type="chain" id="PRO_5025370574" evidence="1">
    <location>
        <begin position="30"/>
        <end position="67"/>
    </location>
</feature>